<feature type="region of interest" description="Disordered" evidence="4">
    <location>
        <begin position="1"/>
        <end position="24"/>
    </location>
</feature>
<dbReference type="PANTHER" id="PTHR42781:SF4">
    <property type="entry name" value="SPERMIDINE_PUTRESCINE IMPORT ATP-BINDING PROTEIN POTA"/>
    <property type="match status" value="1"/>
</dbReference>
<sequence>MTQAVAAGTKAVPDSRRAATSPGQEGDLVVRGLVRQYPGGAGVAGIDLTVAKGEMISLLGASGCGKTTTLRCLAGIDTPTGGEIWIGGQAVWSATAGINLPPERRNIGMVFQSYALWPHMTALENVMFPLRARKITGKEARERARKMLELVGLGAMADRSPDRLSGGQQQRVALARAMVYHPKLLLFDEPLSNLDAELRETVRQDIRRTQRELGITALYVTHDRTEAMALSDRLIVMAEGRFVQAGTPAELLARPASPFVASLLGSANLVRGEVADAADGLVTVVAAGARFTGRAAGTLPTGAAAVVSIRPTALRLGVPGEGAPVEANRGRIRDWYPTGPEFEYVIEAGDPGGPVLKALSHADFGLTKGDEVMFWYDPQTATCFGQAS</sequence>
<dbReference type="InterPro" id="IPR017871">
    <property type="entry name" value="ABC_transporter-like_CS"/>
</dbReference>
<keyword evidence="3 6" id="KW-0067">ATP-binding</keyword>
<organism evidence="6 7">
    <name type="scientific">Phytohabitans maris</name>
    <dbReference type="NCBI Taxonomy" id="3071409"/>
    <lineage>
        <taxon>Bacteria</taxon>
        <taxon>Bacillati</taxon>
        <taxon>Actinomycetota</taxon>
        <taxon>Actinomycetes</taxon>
        <taxon>Micromonosporales</taxon>
        <taxon>Micromonosporaceae</taxon>
    </lineage>
</organism>
<keyword evidence="2" id="KW-0547">Nucleotide-binding</keyword>
<dbReference type="PROSITE" id="PS50893">
    <property type="entry name" value="ABC_TRANSPORTER_2"/>
    <property type="match status" value="1"/>
</dbReference>
<gene>
    <name evidence="6" type="ORF">RB614_08775</name>
</gene>
<evidence type="ECO:0000259" key="5">
    <source>
        <dbReference type="PROSITE" id="PS50893"/>
    </source>
</evidence>
<protein>
    <submittedName>
        <fullName evidence="6">ABC transporter ATP-binding protein</fullName>
    </submittedName>
</protein>
<dbReference type="GO" id="GO:0005524">
    <property type="term" value="F:ATP binding"/>
    <property type="evidence" value="ECO:0007669"/>
    <property type="project" value="UniProtKB-KW"/>
</dbReference>
<dbReference type="InterPro" id="IPR003593">
    <property type="entry name" value="AAA+_ATPase"/>
</dbReference>
<dbReference type="SUPFAM" id="SSF52540">
    <property type="entry name" value="P-loop containing nucleoside triphosphate hydrolases"/>
    <property type="match status" value="1"/>
</dbReference>
<dbReference type="Gene3D" id="3.40.50.300">
    <property type="entry name" value="P-loop containing nucleotide triphosphate hydrolases"/>
    <property type="match status" value="1"/>
</dbReference>
<keyword evidence="7" id="KW-1185">Reference proteome</keyword>
<dbReference type="Proteomes" id="UP001230908">
    <property type="component" value="Unassembled WGS sequence"/>
</dbReference>
<dbReference type="Pfam" id="PF08402">
    <property type="entry name" value="TOBE_2"/>
    <property type="match status" value="1"/>
</dbReference>
<dbReference type="Pfam" id="PF00005">
    <property type="entry name" value="ABC_tran"/>
    <property type="match status" value="1"/>
</dbReference>
<dbReference type="PANTHER" id="PTHR42781">
    <property type="entry name" value="SPERMIDINE/PUTRESCINE IMPORT ATP-BINDING PROTEIN POTA"/>
    <property type="match status" value="1"/>
</dbReference>
<feature type="domain" description="ABC transporter" evidence="5">
    <location>
        <begin position="28"/>
        <end position="264"/>
    </location>
</feature>
<dbReference type="SMART" id="SM00382">
    <property type="entry name" value="AAA"/>
    <property type="match status" value="1"/>
</dbReference>
<dbReference type="InterPro" id="IPR008995">
    <property type="entry name" value="Mo/tungstate-bd_C_term_dom"/>
</dbReference>
<accession>A0ABU0ZDV4</accession>
<evidence type="ECO:0000313" key="6">
    <source>
        <dbReference type="EMBL" id="MDQ7904614.1"/>
    </source>
</evidence>
<evidence type="ECO:0000256" key="1">
    <source>
        <dbReference type="ARBA" id="ARBA00022448"/>
    </source>
</evidence>
<reference evidence="6 7" key="1">
    <citation type="submission" date="2023-08" db="EMBL/GenBank/DDBJ databases">
        <title>Phytohabitans sansha sp. nov., isolated from marine sediment.</title>
        <authorList>
            <person name="Zhao Y."/>
            <person name="Yi K."/>
        </authorList>
    </citation>
    <scope>NUCLEOTIDE SEQUENCE [LARGE SCALE GENOMIC DNA]</scope>
    <source>
        <strain evidence="6 7">ZYX-F-186</strain>
    </source>
</reference>
<evidence type="ECO:0000256" key="3">
    <source>
        <dbReference type="ARBA" id="ARBA00022840"/>
    </source>
</evidence>
<dbReference type="InterPro" id="IPR027417">
    <property type="entry name" value="P-loop_NTPase"/>
</dbReference>
<dbReference type="InterPro" id="IPR050093">
    <property type="entry name" value="ABC_SmlMolc_Importer"/>
</dbReference>
<dbReference type="PROSITE" id="PS00211">
    <property type="entry name" value="ABC_TRANSPORTER_1"/>
    <property type="match status" value="1"/>
</dbReference>
<dbReference type="EMBL" id="JAVHUY010000007">
    <property type="protein sequence ID" value="MDQ7904614.1"/>
    <property type="molecule type" value="Genomic_DNA"/>
</dbReference>
<dbReference type="InterPro" id="IPR013611">
    <property type="entry name" value="Transp-assoc_OB_typ2"/>
</dbReference>
<evidence type="ECO:0000313" key="7">
    <source>
        <dbReference type="Proteomes" id="UP001230908"/>
    </source>
</evidence>
<name>A0ABU0ZDV4_9ACTN</name>
<proteinExistence type="predicted"/>
<evidence type="ECO:0000256" key="4">
    <source>
        <dbReference type="SAM" id="MobiDB-lite"/>
    </source>
</evidence>
<dbReference type="InterPro" id="IPR003439">
    <property type="entry name" value="ABC_transporter-like_ATP-bd"/>
</dbReference>
<dbReference type="SUPFAM" id="SSF50331">
    <property type="entry name" value="MOP-like"/>
    <property type="match status" value="1"/>
</dbReference>
<dbReference type="RefSeq" id="WP_308711887.1">
    <property type="nucleotide sequence ID" value="NZ_JAVHUY010000007.1"/>
</dbReference>
<evidence type="ECO:0000256" key="2">
    <source>
        <dbReference type="ARBA" id="ARBA00022741"/>
    </source>
</evidence>
<comment type="caution">
    <text evidence="6">The sequence shown here is derived from an EMBL/GenBank/DDBJ whole genome shotgun (WGS) entry which is preliminary data.</text>
</comment>
<keyword evidence="1" id="KW-0813">Transport</keyword>